<evidence type="ECO:0000313" key="1">
    <source>
        <dbReference type="EMBL" id="MDQ0998069.1"/>
    </source>
</evidence>
<dbReference type="EMBL" id="JAUSZT010000003">
    <property type="protein sequence ID" value="MDQ0998069.1"/>
    <property type="molecule type" value="Genomic_DNA"/>
</dbReference>
<organism evidence="1 2">
    <name type="scientific">Phyllobacterium ifriqiyense</name>
    <dbReference type="NCBI Taxonomy" id="314238"/>
    <lineage>
        <taxon>Bacteria</taxon>
        <taxon>Pseudomonadati</taxon>
        <taxon>Pseudomonadota</taxon>
        <taxon>Alphaproteobacteria</taxon>
        <taxon>Hyphomicrobiales</taxon>
        <taxon>Phyllobacteriaceae</taxon>
        <taxon>Phyllobacterium</taxon>
    </lineage>
</organism>
<sequence>MARSRGEPPPTLIDKEYPFHVALHCEDVKLHFDQVCFLSQQLGCYRLSRNVYVHPDRYIVYMFAEQRNAECFLKAFDGEWITPGQSRRGNWVPRYTRMLVGYDIEKAP</sequence>
<keyword evidence="2" id="KW-1185">Reference proteome</keyword>
<comment type="caution">
    <text evidence="1">The sequence shown here is derived from an EMBL/GenBank/DDBJ whole genome shotgun (WGS) entry which is preliminary data.</text>
</comment>
<evidence type="ECO:0000313" key="2">
    <source>
        <dbReference type="Proteomes" id="UP001237780"/>
    </source>
</evidence>
<name>A0ABU0SBE6_9HYPH</name>
<gene>
    <name evidence="1" type="ORF">QFZ34_003251</name>
</gene>
<reference evidence="1 2" key="1">
    <citation type="submission" date="2023-07" db="EMBL/GenBank/DDBJ databases">
        <title>Comparative genomics of wheat-associated soil bacteria to identify genetic determinants of phenazine resistance.</title>
        <authorList>
            <person name="Mouncey N."/>
        </authorList>
    </citation>
    <scope>NUCLEOTIDE SEQUENCE [LARGE SCALE GENOMIC DNA]</scope>
    <source>
        <strain evidence="1 2">W4I11</strain>
    </source>
</reference>
<dbReference type="Proteomes" id="UP001237780">
    <property type="component" value="Unassembled WGS sequence"/>
</dbReference>
<proteinExistence type="predicted"/>
<protein>
    <submittedName>
        <fullName evidence="1">Uncharacterized protein</fullName>
    </submittedName>
</protein>
<accession>A0ABU0SBE6</accession>